<dbReference type="PROSITE" id="PS00018">
    <property type="entry name" value="EF_HAND_1"/>
    <property type="match status" value="1"/>
</dbReference>
<accession>A0ABU9AU56</accession>
<dbReference type="EMBL" id="JBBUKT010000004">
    <property type="protein sequence ID" value="MEK7951098.1"/>
    <property type="molecule type" value="Genomic_DNA"/>
</dbReference>
<comment type="caution">
    <text evidence="2">The sequence shown here is derived from an EMBL/GenBank/DDBJ whole genome shotgun (WGS) entry which is preliminary data.</text>
</comment>
<dbReference type="RefSeq" id="WP_341404701.1">
    <property type="nucleotide sequence ID" value="NZ_JBBUKT010000004.1"/>
</dbReference>
<keyword evidence="3" id="KW-1185">Reference proteome</keyword>
<dbReference type="InterPro" id="IPR013425">
    <property type="entry name" value="Autotrns_rpt"/>
</dbReference>
<dbReference type="Pfam" id="PF12951">
    <property type="entry name" value="PATR"/>
    <property type="match status" value="4"/>
</dbReference>
<gene>
    <name evidence="2" type="ORF">WKV53_11345</name>
</gene>
<evidence type="ECO:0000256" key="1">
    <source>
        <dbReference type="ARBA" id="ARBA00022729"/>
    </source>
</evidence>
<dbReference type="Proteomes" id="UP001371305">
    <property type="component" value="Unassembled WGS sequence"/>
</dbReference>
<protein>
    <submittedName>
        <fullName evidence="2">Autotransporter-associated beta strand repeat-containing protein</fullName>
    </submittedName>
</protein>
<sequence>MKTPLYPNYTYCLLFCLQAISQGAELPKLFNNTALNLGGAWDAAGAVPGTSDVMLWNSTFADTASAATALSQMGADLSVQGIKITNVGGTRNQATRFVGFQNTSSANTLTIGAGGIDASTAFQTFYGQSKLTLGASQTWNVANANTNVNPTGSNNGEDIVFIAQAAAVPVNLNGNTLTTTGAGQITITSGYTISNGTINSGNDFFTIQGGSSRVTTINNNVNLIVSSGTLRIQANSGTGGVSMACAAPVTVNGGIFSIRTNTDGLSATQSGNITLNANSGLSFQTDSTGPNNTTGNISVNGATTVRVAGGGNPANGANLTGTLTGSGNITYLNTATGANGYWRLAGDSSGYSGTITLNGASGNRSLRLGTANSGSAAATWNVGDLNVLQVNGVGVQLGKLQGSGTVTNSSTTAAATITVGAGEFSGAITNGTTLPAAVTNVTKTGPGLLRLTGFNNYTGATTVSGGTLVATPDQTGVTAVTVADGATYGALYEGSGPTLITGNVTVGSTTGGTLQFDYGTSGNPLSPLLSVGALTFNGPSTIKIAGSNLTPGTFALADYTGYAGTAVSGLNLVLPTRTAGSLTNSGSQISLTISSSEEVKWNGNLSDNWDIDPDGLGGSGTANWKTTVTNASTRYIQGTSAADSVNFDDTATGTGTVNLTTTLSPTEVVVDNTAKDYTFNGSGKLTGFARLSKKGTGTLTLANTTPNDYSGGTVIEAGTLRLGDGVTAGAGQVAGNIDNSGRLLLNRPDNYDFSNTLSGLGILEKAQAGTMSFPVSTSINGPLAITGGKVRFPAGGSINDAVSGSGELEAAGGTVIISGSAIANTNTGLTTVSNGTLQLSKSASVNAVGGNVAITGTGVLNILADEQIPDTATISALGSSADSIPGTPGKETFANAIVNGSVATTQLILRNNATVTNTGTINQGILGVASNNTANVNAVVMTSPTAILRVAAGSNTSIMNVGAGGITASAGDVQVKFNTAEFDAILNLSGDVTTTGNMSFSNGGYTGTKLNVVRLNGTRTFNIGAGTITTVAPDLANYINSDPAEVVGTLIKNGDGALVLDAACTATHTGGTTINAGAMRVHGNLGGTLLVNANGSIGGFGTIGNTTVNGTVNPGGVNPLTGNLTSSGTVTFTPDSDYVVEIANWAGTTLGTDWDHLTANSLVITATPLNKLVIHPTGTPTGFTETNKTLTIATSTSPITGFDPAAIQIDATGFPGTGTWAVQMSANTIQLVYTAGAVSAYSSWATAEGLTPANNDPTADPDKDGQINLMEFALNSTALSGTSSGKVVGKVGTVGGQQALTITLPVRTGVSFTGTTELTGTADGVLYHIQASDDTGTWNLQVSEVTGADATTIQTGLPALQTGWTYRTFRSPGPITGDPREYMRVVIDPAS</sequence>
<reference evidence="2 3" key="1">
    <citation type="submission" date="2024-04" db="EMBL/GenBank/DDBJ databases">
        <title>Luteolibacter sp. isolated from soil.</title>
        <authorList>
            <person name="An J."/>
        </authorList>
    </citation>
    <scope>NUCLEOTIDE SEQUENCE [LARGE SCALE GENOMIC DNA]</scope>
    <source>
        <strain evidence="2 3">Y139</strain>
    </source>
</reference>
<keyword evidence="1" id="KW-0732">Signal</keyword>
<dbReference type="InterPro" id="IPR011050">
    <property type="entry name" value="Pectin_lyase_fold/virulence"/>
</dbReference>
<dbReference type="InterPro" id="IPR018247">
    <property type="entry name" value="EF_Hand_1_Ca_BS"/>
</dbReference>
<organism evidence="2 3">
    <name type="scientific">Luteolibacter soli</name>
    <dbReference type="NCBI Taxonomy" id="3135280"/>
    <lineage>
        <taxon>Bacteria</taxon>
        <taxon>Pseudomonadati</taxon>
        <taxon>Verrucomicrobiota</taxon>
        <taxon>Verrucomicrobiia</taxon>
        <taxon>Verrucomicrobiales</taxon>
        <taxon>Verrucomicrobiaceae</taxon>
        <taxon>Luteolibacter</taxon>
    </lineage>
</organism>
<dbReference type="NCBIfam" id="TIGR02601">
    <property type="entry name" value="autotrns_rpt"/>
    <property type="match status" value="3"/>
</dbReference>
<evidence type="ECO:0000313" key="2">
    <source>
        <dbReference type="EMBL" id="MEK7951098.1"/>
    </source>
</evidence>
<evidence type="ECO:0000313" key="3">
    <source>
        <dbReference type="Proteomes" id="UP001371305"/>
    </source>
</evidence>
<proteinExistence type="predicted"/>
<dbReference type="SUPFAM" id="SSF51126">
    <property type="entry name" value="Pectin lyase-like"/>
    <property type="match status" value="1"/>
</dbReference>
<name>A0ABU9AU56_9BACT</name>